<feature type="transmembrane region" description="Helical" evidence="1">
    <location>
        <begin position="25"/>
        <end position="43"/>
    </location>
</feature>
<evidence type="ECO:0000313" key="3">
    <source>
        <dbReference type="EMBL" id="KEQ81080.1"/>
    </source>
</evidence>
<keyword evidence="1" id="KW-0812">Transmembrane</keyword>
<dbReference type="RefSeq" id="XP_029757267.1">
    <property type="nucleotide sequence ID" value="XM_029898638.1"/>
</dbReference>
<keyword evidence="4" id="KW-1185">Reference proteome</keyword>
<dbReference type="GeneID" id="40740944"/>
<proteinExistence type="predicted"/>
<name>A0A074X6F3_AURPU</name>
<feature type="signal peptide" evidence="2">
    <location>
        <begin position="1"/>
        <end position="15"/>
    </location>
</feature>
<accession>A0A074X6F3</accession>
<keyword evidence="1" id="KW-0472">Membrane</keyword>
<dbReference type="Proteomes" id="UP000030706">
    <property type="component" value="Unassembled WGS sequence"/>
</dbReference>
<keyword evidence="2" id="KW-0732">Signal</keyword>
<reference evidence="3 4" key="1">
    <citation type="journal article" date="2014" name="BMC Genomics">
        <title>Genome sequencing of four Aureobasidium pullulans varieties: biotechnological potential, stress tolerance, and description of new species.</title>
        <authorList>
            <person name="Gostin Ar C."/>
            <person name="Ohm R.A."/>
            <person name="Kogej T."/>
            <person name="Sonjak S."/>
            <person name="Turk M."/>
            <person name="Zajc J."/>
            <person name="Zalar P."/>
            <person name="Grube M."/>
            <person name="Sun H."/>
            <person name="Han J."/>
            <person name="Sharma A."/>
            <person name="Chiniquy J."/>
            <person name="Ngan C.Y."/>
            <person name="Lipzen A."/>
            <person name="Barry K."/>
            <person name="Grigoriev I.V."/>
            <person name="Gunde-Cimerman N."/>
        </authorList>
    </citation>
    <scope>NUCLEOTIDE SEQUENCE [LARGE SCALE GENOMIC DNA]</scope>
    <source>
        <strain evidence="3 4">EXF-150</strain>
    </source>
</reference>
<feature type="chain" id="PRO_5012204137" evidence="2">
    <location>
        <begin position="16"/>
        <end position="95"/>
    </location>
</feature>
<organism evidence="3 4">
    <name type="scientific">Aureobasidium pullulans EXF-150</name>
    <dbReference type="NCBI Taxonomy" id="1043002"/>
    <lineage>
        <taxon>Eukaryota</taxon>
        <taxon>Fungi</taxon>
        <taxon>Dikarya</taxon>
        <taxon>Ascomycota</taxon>
        <taxon>Pezizomycotina</taxon>
        <taxon>Dothideomycetes</taxon>
        <taxon>Dothideomycetidae</taxon>
        <taxon>Dothideales</taxon>
        <taxon>Saccotheciaceae</taxon>
        <taxon>Aureobasidium</taxon>
    </lineage>
</organism>
<sequence length="95" mass="10819">MLLLMMVCFFFEVWAKPEPMPCFTAFAYFSILFVFLTIIRAIYNDPRFRPIWVIKIPNPCSWTDSGARLGSAASEAAARTLEPSLREVMILPPVS</sequence>
<evidence type="ECO:0000256" key="2">
    <source>
        <dbReference type="SAM" id="SignalP"/>
    </source>
</evidence>
<keyword evidence="1" id="KW-1133">Transmembrane helix</keyword>
<evidence type="ECO:0000256" key="1">
    <source>
        <dbReference type="SAM" id="Phobius"/>
    </source>
</evidence>
<evidence type="ECO:0000313" key="4">
    <source>
        <dbReference type="Proteomes" id="UP000030706"/>
    </source>
</evidence>
<dbReference type="HOGENOM" id="CLU_2372434_0_0_1"/>
<dbReference type="EMBL" id="KL584994">
    <property type="protein sequence ID" value="KEQ81080.1"/>
    <property type="molecule type" value="Genomic_DNA"/>
</dbReference>
<protein>
    <submittedName>
        <fullName evidence="3">Uncharacterized protein</fullName>
    </submittedName>
</protein>
<gene>
    <name evidence="3" type="ORF">M438DRAFT_102089</name>
</gene>
<dbReference type="AlphaFoldDB" id="A0A074X6F3"/>